<protein>
    <submittedName>
        <fullName evidence="1">Uncharacterized protein</fullName>
    </submittedName>
</protein>
<organism evidence="1 2">
    <name type="scientific">Nezara viridula</name>
    <name type="common">Southern green stink bug</name>
    <name type="synonym">Cimex viridulus</name>
    <dbReference type="NCBI Taxonomy" id="85310"/>
    <lineage>
        <taxon>Eukaryota</taxon>
        <taxon>Metazoa</taxon>
        <taxon>Ecdysozoa</taxon>
        <taxon>Arthropoda</taxon>
        <taxon>Hexapoda</taxon>
        <taxon>Insecta</taxon>
        <taxon>Pterygota</taxon>
        <taxon>Neoptera</taxon>
        <taxon>Paraneoptera</taxon>
        <taxon>Hemiptera</taxon>
        <taxon>Heteroptera</taxon>
        <taxon>Panheteroptera</taxon>
        <taxon>Pentatomomorpha</taxon>
        <taxon>Pentatomoidea</taxon>
        <taxon>Pentatomidae</taxon>
        <taxon>Pentatominae</taxon>
        <taxon>Nezara</taxon>
    </lineage>
</organism>
<dbReference type="EMBL" id="OV725080">
    <property type="protein sequence ID" value="CAH1400732.1"/>
    <property type="molecule type" value="Genomic_DNA"/>
</dbReference>
<evidence type="ECO:0000313" key="2">
    <source>
        <dbReference type="Proteomes" id="UP001152798"/>
    </source>
</evidence>
<evidence type="ECO:0000313" key="1">
    <source>
        <dbReference type="EMBL" id="CAH1400732.1"/>
    </source>
</evidence>
<keyword evidence="2" id="KW-1185">Reference proteome</keyword>
<name>A0A9P0HF57_NEZVI</name>
<proteinExistence type="predicted"/>
<reference evidence="1" key="1">
    <citation type="submission" date="2022-01" db="EMBL/GenBank/DDBJ databases">
        <authorList>
            <person name="King R."/>
        </authorList>
    </citation>
    <scope>NUCLEOTIDE SEQUENCE</scope>
</reference>
<sequence>MEMFHGGERWRVEIKIEWVCPCHCFPQPHSGDLEHYVLLTELPRSTLKPSHAMGTLFRTWFQCYSGLYSAPTNTLVRRLPPWSVPEGDPYKAWIAQSVEHQTFNLRVQGSKPGVRRILIGRSDLVYLYVGSHIVLELSSICRVLPSSPTIPLLQAPLFSARDENNFLV</sequence>
<dbReference type="AlphaFoldDB" id="A0A9P0HF57"/>
<accession>A0A9P0HF57</accession>
<gene>
    <name evidence="1" type="ORF">NEZAVI_LOCUS9909</name>
</gene>
<dbReference type="Proteomes" id="UP001152798">
    <property type="component" value="Chromosome 4"/>
</dbReference>